<dbReference type="NCBIfam" id="TIGR02257">
    <property type="entry name" value="cobalto_cobN"/>
    <property type="match status" value="1"/>
</dbReference>
<organism evidence="2 3">
    <name type="scientific">Thermostichus vulcanus str. 'Rupite'</name>
    <dbReference type="NCBI Taxonomy" id="2813851"/>
    <lineage>
        <taxon>Bacteria</taxon>
        <taxon>Bacillati</taxon>
        <taxon>Cyanobacteriota</taxon>
        <taxon>Cyanophyceae</taxon>
        <taxon>Thermostichales</taxon>
        <taxon>Thermostichaceae</taxon>
        <taxon>Thermostichus</taxon>
    </lineage>
</organism>
<dbReference type="EMBL" id="JAFIRA010000007">
    <property type="protein sequence ID" value="MCJ2542237.1"/>
    <property type="molecule type" value="Genomic_DNA"/>
</dbReference>
<dbReference type="RefSeq" id="WP_244349464.1">
    <property type="nucleotide sequence ID" value="NZ_JAFIRA010000007.1"/>
</dbReference>
<keyword evidence="2" id="KW-0436">Ligase</keyword>
<dbReference type="Pfam" id="PF02514">
    <property type="entry name" value="CobN-Mg_chel"/>
    <property type="match status" value="1"/>
</dbReference>
<gene>
    <name evidence="2" type="primary">cobN</name>
    <name evidence="2" type="ORF">JX360_04845</name>
</gene>
<dbReference type="EC" id="6.6.1.2" evidence="2"/>
<accession>A0ABT0C8X1</accession>
<feature type="domain" description="CobN/magnesium chelatase" evidence="1">
    <location>
        <begin position="140"/>
        <end position="733"/>
    </location>
</feature>
<keyword evidence="3" id="KW-1185">Reference proteome</keyword>
<dbReference type="InterPro" id="IPR011953">
    <property type="entry name" value="Cobalto_CobN"/>
</dbReference>
<dbReference type="CDD" id="cd10150">
    <property type="entry name" value="CobN_like"/>
    <property type="match status" value="1"/>
</dbReference>
<dbReference type="InterPro" id="IPR003672">
    <property type="entry name" value="CobN/Mg_chltase"/>
</dbReference>
<reference evidence="2" key="1">
    <citation type="submission" date="2021-02" db="EMBL/GenBank/DDBJ databases">
        <title>The CRISPR/cas machinery reduction and long-range gene transfer in the hot spring cyanobacterium Synechococcus.</title>
        <authorList>
            <person name="Dvorak P."/>
            <person name="Jahodarova E."/>
            <person name="Hasler P."/>
            <person name="Poulickova A."/>
        </authorList>
    </citation>
    <scope>NUCLEOTIDE SEQUENCE</scope>
    <source>
        <strain evidence="2">Rupite</strain>
    </source>
</reference>
<evidence type="ECO:0000313" key="3">
    <source>
        <dbReference type="Proteomes" id="UP000830835"/>
    </source>
</evidence>
<name>A0ABT0C8X1_THEVL</name>
<dbReference type="GO" id="GO:0051116">
    <property type="term" value="F:cobaltochelatase activity"/>
    <property type="evidence" value="ECO:0007669"/>
    <property type="project" value="UniProtKB-EC"/>
</dbReference>
<dbReference type="Proteomes" id="UP000830835">
    <property type="component" value="Unassembled WGS sequence"/>
</dbReference>
<protein>
    <submittedName>
        <fullName evidence="2">Cobaltochelatase subunit CobN</fullName>
        <ecNumber evidence="2">6.6.1.2</ecNumber>
    </submittedName>
</protein>
<evidence type="ECO:0000259" key="1">
    <source>
        <dbReference type="Pfam" id="PF02514"/>
    </source>
</evidence>
<evidence type="ECO:0000313" key="2">
    <source>
        <dbReference type="EMBL" id="MCJ2542237.1"/>
    </source>
</evidence>
<dbReference type="PANTHER" id="PTHR44119:SF4">
    <property type="entry name" value="AEROBIC COBALTOCHELATASE SUBUNIT COBN"/>
    <property type="match status" value="1"/>
</dbReference>
<sequence length="738" mass="81566">MHRIAAIPGGWDPSQAGVIFLEQDPAPVVVLTAADTDLGALAGAMQLLPEGFPAVRAANLLQLQQPLSIDDYAETVLRQARLILIRLLGGRAYWSYGLEVVKQVAAEQGSHLIVIPGDDRPDWDLVSHSTVSLAVADRVWQYWLEGGSENVAACLTFLATELLGYPYPVRDPQVLPRLGIYRPSIPPVQDAAAPKVGILLYRAHVLAGNTEPVDQLAAALAQRGLQPLCLYTYGLQEPDLPQAIRDHFGGKIEVLLNTTSFSLARLDRDQPDVSLWQELDVPVLQVILSGGSRPSWQASPQGLGARDLAMNVALPEVDGRVISRAVSFKTVRQADPWLQTEVMAYEAVPDRVEFVAESAARWVKLRRTPIPERRLALILANYPNRDGRLANGVGLDTPASCVQILQALQAAGYGIPHLPQSGDELISWLTQSYTYDPLGSLRPAQQFLSAQIYQEWFRQLPDGIQAQLIQQWGEPSPEDIPVVGLPLGQVFIGIQPPRGYDRDPALNYHAPDLVPPHEYLAFYLWLRQVFGAQAIVHVGKHGNLEWLPGKGSALSAECYPEIALGPMPHFYPFIVNDPGEGSQAKRRAQAVIIDHLTPPLTRAELYGPLAELERLMDEYVQAEQLDPKRCPLIRAQIQELAQTEHLHEQFNLETEEDLNRLDGYLCELKESQIRDGLHILGRIPTGDQLIDLLVALARYPGNGQLGLTQAIAQDWGWEWDPLTANLTDPWGTHSTKPE</sequence>
<dbReference type="PANTHER" id="PTHR44119">
    <property type="entry name" value="MAGNESIUM-CHELATASE SUBUNIT CHLH, CHLOROPLASTIC"/>
    <property type="match status" value="1"/>
</dbReference>
<proteinExistence type="predicted"/>
<comment type="caution">
    <text evidence="2">The sequence shown here is derived from an EMBL/GenBank/DDBJ whole genome shotgun (WGS) entry which is preliminary data.</text>
</comment>